<dbReference type="PANTHER" id="PTHR30543:SF21">
    <property type="entry name" value="NAD(P)H-DEPENDENT FMN REDUCTASE LOT6"/>
    <property type="match status" value="1"/>
</dbReference>
<dbReference type="InterPro" id="IPR029039">
    <property type="entry name" value="Flavoprotein-like_sf"/>
</dbReference>
<dbReference type="GO" id="GO:0016491">
    <property type="term" value="F:oxidoreductase activity"/>
    <property type="evidence" value="ECO:0007669"/>
    <property type="project" value="InterPro"/>
</dbReference>
<gene>
    <name evidence="2" type="ORF">FC89_GL000973</name>
</gene>
<dbReference type="STRING" id="1423750.FC89_GL000973"/>
<proteinExistence type="predicted"/>
<organism evidence="2 3">
    <name type="scientific">Liquorilactobacillus ghanensis DSM 18630</name>
    <dbReference type="NCBI Taxonomy" id="1423750"/>
    <lineage>
        <taxon>Bacteria</taxon>
        <taxon>Bacillati</taxon>
        <taxon>Bacillota</taxon>
        <taxon>Bacilli</taxon>
        <taxon>Lactobacillales</taxon>
        <taxon>Lactobacillaceae</taxon>
        <taxon>Liquorilactobacillus</taxon>
    </lineage>
</organism>
<dbReference type="InterPro" id="IPR005025">
    <property type="entry name" value="FMN_Rdtase-like_dom"/>
</dbReference>
<keyword evidence="3" id="KW-1185">Reference proteome</keyword>
<dbReference type="EMBL" id="AZGB01000016">
    <property type="protein sequence ID" value="KRM06106.1"/>
    <property type="molecule type" value="Genomic_DNA"/>
</dbReference>
<dbReference type="AlphaFoldDB" id="A0A0R1VKI8"/>
<dbReference type="Gene3D" id="3.40.50.360">
    <property type="match status" value="1"/>
</dbReference>
<dbReference type="InterPro" id="IPR050712">
    <property type="entry name" value="NAD(P)H-dep_reductase"/>
</dbReference>
<dbReference type="GO" id="GO:0005829">
    <property type="term" value="C:cytosol"/>
    <property type="evidence" value="ECO:0007669"/>
    <property type="project" value="TreeGrafter"/>
</dbReference>
<accession>A0A0R1VKI8</accession>
<dbReference type="OrthoDB" id="9812295at2"/>
<dbReference type="Proteomes" id="UP000051451">
    <property type="component" value="Unassembled WGS sequence"/>
</dbReference>
<sequence length="186" mass="20767">MKLVAIVGSNNQVSYNRLLIEFIAKHYPKFHLEKLEVRELPLFNEDIAGVTPAVVEKWTKKINKSDGIIIACPEYNHSVTAALKNAIEWMSYQVHPLKQKPIMILGASTYPQGSSRAQLHLRQILNSPGVDANVFQGQEFLLGQAKTAFDQSNEISDPKTVSFLDDCLQAFAVFVKKVKRGNKGGK</sequence>
<comment type="caution">
    <text evidence="2">The sequence shown here is derived from an EMBL/GenBank/DDBJ whole genome shotgun (WGS) entry which is preliminary data.</text>
</comment>
<dbReference type="GO" id="GO:0010181">
    <property type="term" value="F:FMN binding"/>
    <property type="evidence" value="ECO:0007669"/>
    <property type="project" value="TreeGrafter"/>
</dbReference>
<dbReference type="PATRIC" id="fig|1423750.3.peg.997"/>
<evidence type="ECO:0000259" key="1">
    <source>
        <dbReference type="Pfam" id="PF03358"/>
    </source>
</evidence>
<evidence type="ECO:0000313" key="3">
    <source>
        <dbReference type="Proteomes" id="UP000051451"/>
    </source>
</evidence>
<feature type="domain" description="NADPH-dependent FMN reductase-like" evidence="1">
    <location>
        <begin position="1"/>
        <end position="145"/>
    </location>
</feature>
<dbReference type="PANTHER" id="PTHR30543">
    <property type="entry name" value="CHROMATE REDUCTASE"/>
    <property type="match status" value="1"/>
</dbReference>
<protein>
    <submittedName>
        <fullName evidence="2">NADPH-dependent FMN reductase</fullName>
    </submittedName>
</protein>
<dbReference type="GeneID" id="98319000"/>
<evidence type="ECO:0000313" key="2">
    <source>
        <dbReference type="EMBL" id="KRM06106.1"/>
    </source>
</evidence>
<dbReference type="Pfam" id="PF03358">
    <property type="entry name" value="FMN_red"/>
    <property type="match status" value="1"/>
</dbReference>
<name>A0A0R1VKI8_9LACO</name>
<dbReference type="SUPFAM" id="SSF52218">
    <property type="entry name" value="Flavoproteins"/>
    <property type="match status" value="1"/>
</dbReference>
<reference evidence="2 3" key="1">
    <citation type="journal article" date="2015" name="Genome Announc.">
        <title>Expanding the biotechnology potential of lactobacilli through comparative genomics of 213 strains and associated genera.</title>
        <authorList>
            <person name="Sun Z."/>
            <person name="Harris H.M."/>
            <person name="McCann A."/>
            <person name="Guo C."/>
            <person name="Argimon S."/>
            <person name="Zhang W."/>
            <person name="Yang X."/>
            <person name="Jeffery I.B."/>
            <person name="Cooney J.C."/>
            <person name="Kagawa T.F."/>
            <person name="Liu W."/>
            <person name="Song Y."/>
            <person name="Salvetti E."/>
            <person name="Wrobel A."/>
            <person name="Rasinkangas P."/>
            <person name="Parkhill J."/>
            <person name="Rea M.C."/>
            <person name="O'Sullivan O."/>
            <person name="Ritari J."/>
            <person name="Douillard F.P."/>
            <person name="Paul Ross R."/>
            <person name="Yang R."/>
            <person name="Briner A.E."/>
            <person name="Felis G.E."/>
            <person name="de Vos W.M."/>
            <person name="Barrangou R."/>
            <person name="Klaenhammer T.R."/>
            <person name="Caufield P.W."/>
            <person name="Cui Y."/>
            <person name="Zhang H."/>
            <person name="O'Toole P.W."/>
        </authorList>
    </citation>
    <scope>NUCLEOTIDE SEQUENCE [LARGE SCALE GENOMIC DNA]</scope>
    <source>
        <strain evidence="2 3">DSM 18630</strain>
    </source>
</reference>
<dbReference type="RefSeq" id="WP_057871725.1">
    <property type="nucleotide sequence ID" value="NZ_AZGB01000016.1"/>
</dbReference>